<gene>
    <name evidence="1" type="ORF">T4D_8068</name>
</gene>
<sequence>MLLYKENQWKSHQKREWPLHVLIFEQLIIFILSQQYNISSSSSSNIIIFFPHFAFGFSNEKRVQRTVLAVL</sequence>
<name>A0A0V1F8L2_TRIPS</name>
<organism evidence="1 2">
    <name type="scientific">Trichinella pseudospiralis</name>
    <name type="common">Parasitic roundworm</name>
    <dbReference type="NCBI Taxonomy" id="6337"/>
    <lineage>
        <taxon>Eukaryota</taxon>
        <taxon>Metazoa</taxon>
        <taxon>Ecdysozoa</taxon>
        <taxon>Nematoda</taxon>
        <taxon>Enoplea</taxon>
        <taxon>Dorylaimia</taxon>
        <taxon>Trichinellida</taxon>
        <taxon>Trichinellidae</taxon>
        <taxon>Trichinella</taxon>
    </lineage>
</organism>
<proteinExistence type="predicted"/>
<keyword evidence="2" id="KW-1185">Reference proteome</keyword>
<evidence type="ECO:0000313" key="1">
    <source>
        <dbReference type="EMBL" id="KRY82505.1"/>
    </source>
</evidence>
<evidence type="ECO:0000313" key="2">
    <source>
        <dbReference type="Proteomes" id="UP000054995"/>
    </source>
</evidence>
<reference evidence="1 2" key="1">
    <citation type="submission" date="2015-01" db="EMBL/GenBank/DDBJ databases">
        <title>Evolution of Trichinella species and genotypes.</title>
        <authorList>
            <person name="Korhonen P.K."/>
            <person name="Edoardo P."/>
            <person name="Giuseppe L.R."/>
            <person name="Gasser R.B."/>
        </authorList>
    </citation>
    <scope>NUCLEOTIDE SEQUENCE [LARGE SCALE GENOMIC DNA]</scope>
    <source>
        <strain evidence="1">ISS470</strain>
    </source>
</reference>
<dbReference type="AlphaFoldDB" id="A0A0V1F8L2"/>
<comment type="caution">
    <text evidence="1">The sequence shown here is derived from an EMBL/GenBank/DDBJ whole genome shotgun (WGS) entry which is preliminary data.</text>
</comment>
<dbReference type="Proteomes" id="UP000054995">
    <property type="component" value="Unassembled WGS sequence"/>
</dbReference>
<protein>
    <submittedName>
        <fullName evidence="1">Uncharacterized protein</fullName>
    </submittedName>
</protein>
<accession>A0A0V1F8L2</accession>
<dbReference type="EMBL" id="JYDT01000172">
    <property type="protein sequence ID" value="KRY82505.1"/>
    <property type="molecule type" value="Genomic_DNA"/>
</dbReference>